<accession>A0A1J7I6B3</accession>
<dbReference type="EMBL" id="KV875109">
    <property type="protein sequence ID" value="OIW22907.1"/>
    <property type="molecule type" value="Genomic_DNA"/>
</dbReference>
<evidence type="ECO:0000313" key="9">
    <source>
        <dbReference type="Proteomes" id="UP000182658"/>
    </source>
</evidence>
<protein>
    <recommendedName>
        <fullName evidence="7">C2H2-type domain-containing protein</fullName>
    </recommendedName>
</protein>
<keyword evidence="9" id="KW-1185">Reference proteome</keyword>
<feature type="region of interest" description="Disordered" evidence="6">
    <location>
        <begin position="1"/>
        <end position="23"/>
    </location>
</feature>
<keyword evidence="3 5" id="KW-0863">Zinc-finger</keyword>
<dbReference type="STRING" id="1408157.A0A1J7I6B3"/>
<keyword evidence="4" id="KW-0862">Zinc</keyword>
<name>A0A1J7I6B3_9PEZI</name>
<dbReference type="PROSITE" id="PS00028">
    <property type="entry name" value="ZINC_FINGER_C2H2_1"/>
    <property type="match status" value="1"/>
</dbReference>
<dbReference type="GO" id="GO:0008270">
    <property type="term" value="F:zinc ion binding"/>
    <property type="evidence" value="ECO:0007669"/>
    <property type="project" value="UniProtKB-KW"/>
</dbReference>
<dbReference type="InterPro" id="IPR036236">
    <property type="entry name" value="Znf_C2H2_sf"/>
</dbReference>
<keyword evidence="2" id="KW-0677">Repeat</keyword>
<dbReference type="PROSITE" id="PS50157">
    <property type="entry name" value="ZINC_FINGER_C2H2_2"/>
    <property type="match status" value="2"/>
</dbReference>
<dbReference type="Gene3D" id="3.30.160.60">
    <property type="entry name" value="Classic Zinc Finger"/>
    <property type="match status" value="2"/>
</dbReference>
<dbReference type="GO" id="GO:0000977">
    <property type="term" value="F:RNA polymerase II transcription regulatory region sequence-specific DNA binding"/>
    <property type="evidence" value="ECO:0007669"/>
    <property type="project" value="TreeGrafter"/>
</dbReference>
<dbReference type="SUPFAM" id="SSF57667">
    <property type="entry name" value="beta-beta-alpha zinc fingers"/>
    <property type="match status" value="1"/>
</dbReference>
<dbReference type="InParanoid" id="A0A1J7I6B3"/>
<feature type="domain" description="C2H2-type" evidence="7">
    <location>
        <begin position="146"/>
        <end position="168"/>
    </location>
</feature>
<dbReference type="SMART" id="SM00355">
    <property type="entry name" value="ZnF_C2H2"/>
    <property type="match status" value="3"/>
</dbReference>
<keyword evidence="1" id="KW-0479">Metal-binding</keyword>
<gene>
    <name evidence="8" type="ORF">CONLIGDRAFT_686988</name>
</gene>
<evidence type="ECO:0000256" key="1">
    <source>
        <dbReference type="ARBA" id="ARBA00022723"/>
    </source>
</evidence>
<sequence length="248" mass="27962">MSYQSNDYEIVGSEDTVDGAGFPGEEYINYDQYDESASASGEQYYTEENAPLDLAQSTAHQHQDYDYTSSFYPPFSHSQQTAQPMASDSTLVQHNSQSFDANSGFNPEGYEQGTSGNMMLVSAAGPSNWAAAVPSEVRDDQAGQSYACPDCDKVFEKLHKLRKHQKTHDPSIRCPAVVDCDFVTAEQRDMNRHLWVTHNRYARRHNIEDPGDQCDRCGKWFTRRDNLLKHLNKRRCRPAGGQEAGEDD</sequence>
<evidence type="ECO:0000256" key="2">
    <source>
        <dbReference type="ARBA" id="ARBA00022737"/>
    </source>
</evidence>
<proteinExistence type="predicted"/>
<evidence type="ECO:0000256" key="6">
    <source>
        <dbReference type="SAM" id="MobiDB-lite"/>
    </source>
</evidence>
<dbReference type="PANTHER" id="PTHR24409:SF295">
    <property type="entry name" value="AZ2-RELATED"/>
    <property type="match status" value="1"/>
</dbReference>
<dbReference type="OrthoDB" id="654211at2759"/>
<dbReference type="Pfam" id="PF00096">
    <property type="entry name" value="zf-C2H2"/>
    <property type="match status" value="2"/>
</dbReference>
<dbReference type="AlphaFoldDB" id="A0A1J7I6B3"/>
<dbReference type="PANTHER" id="PTHR24409">
    <property type="entry name" value="ZINC FINGER PROTEIN 142"/>
    <property type="match status" value="1"/>
</dbReference>
<evidence type="ECO:0000256" key="4">
    <source>
        <dbReference type="ARBA" id="ARBA00022833"/>
    </source>
</evidence>
<evidence type="ECO:0000256" key="3">
    <source>
        <dbReference type="ARBA" id="ARBA00022771"/>
    </source>
</evidence>
<reference evidence="8 9" key="1">
    <citation type="submission" date="2016-10" db="EMBL/GenBank/DDBJ databases">
        <title>Draft genome sequence of Coniochaeta ligniaria NRRL30616, a lignocellulolytic fungus for bioabatement of inhibitors in plant biomass hydrolysates.</title>
        <authorList>
            <consortium name="DOE Joint Genome Institute"/>
            <person name="Jimenez D.J."/>
            <person name="Hector R.E."/>
            <person name="Riley R."/>
            <person name="Sun H."/>
            <person name="Grigoriev I.V."/>
            <person name="Van Elsas J.D."/>
            <person name="Nichols N.N."/>
        </authorList>
    </citation>
    <scope>NUCLEOTIDE SEQUENCE [LARGE SCALE GENOMIC DNA]</scope>
    <source>
        <strain evidence="8 9">NRRL 30616</strain>
    </source>
</reference>
<organism evidence="8 9">
    <name type="scientific">Coniochaeta ligniaria NRRL 30616</name>
    <dbReference type="NCBI Taxonomy" id="1408157"/>
    <lineage>
        <taxon>Eukaryota</taxon>
        <taxon>Fungi</taxon>
        <taxon>Dikarya</taxon>
        <taxon>Ascomycota</taxon>
        <taxon>Pezizomycotina</taxon>
        <taxon>Sordariomycetes</taxon>
        <taxon>Sordariomycetidae</taxon>
        <taxon>Coniochaetales</taxon>
        <taxon>Coniochaetaceae</taxon>
        <taxon>Coniochaeta</taxon>
    </lineage>
</organism>
<evidence type="ECO:0000259" key="7">
    <source>
        <dbReference type="PROSITE" id="PS50157"/>
    </source>
</evidence>
<dbReference type="GO" id="GO:0005634">
    <property type="term" value="C:nucleus"/>
    <property type="evidence" value="ECO:0007669"/>
    <property type="project" value="TreeGrafter"/>
</dbReference>
<dbReference type="InterPro" id="IPR013087">
    <property type="entry name" value="Znf_C2H2_type"/>
</dbReference>
<evidence type="ECO:0000256" key="5">
    <source>
        <dbReference type="PROSITE-ProRule" id="PRU00042"/>
    </source>
</evidence>
<feature type="domain" description="C2H2-type" evidence="7">
    <location>
        <begin position="212"/>
        <end position="230"/>
    </location>
</feature>
<dbReference type="GO" id="GO:0000981">
    <property type="term" value="F:DNA-binding transcription factor activity, RNA polymerase II-specific"/>
    <property type="evidence" value="ECO:0007669"/>
    <property type="project" value="TreeGrafter"/>
</dbReference>
<evidence type="ECO:0000313" key="8">
    <source>
        <dbReference type="EMBL" id="OIW22907.1"/>
    </source>
</evidence>
<dbReference type="Proteomes" id="UP000182658">
    <property type="component" value="Unassembled WGS sequence"/>
</dbReference>